<accession>A0A0M3K220</accession>
<proteinExistence type="predicted"/>
<feature type="domain" description="GST C-terminal" evidence="2">
    <location>
        <begin position="118"/>
        <end position="246"/>
    </location>
</feature>
<dbReference type="WBParaSite" id="ASIM_0001493901-mRNA-1">
    <property type="protein sequence ID" value="ASIM_0001493901-mRNA-1"/>
    <property type="gene ID" value="ASIM_0001493901"/>
</dbReference>
<evidence type="ECO:0000259" key="2">
    <source>
        <dbReference type="PROSITE" id="PS50405"/>
    </source>
</evidence>
<dbReference type="CDD" id="cd03039">
    <property type="entry name" value="GST_N_Sigma_like"/>
    <property type="match status" value="1"/>
</dbReference>
<protein>
    <submittedName>
        <fullName evidence="5">Importin subunit alpha (inferred by orthology to a D. melanogaster protein)</fullName>
    </submittedName>
</protein>
<dbReference type="InterPro" id="IPR016024">
    <property type="entry name" value="ARM-type_fold"/>
</dbReference>
<dbReference type="SUPFAM" id="SSF48371">
    <property type="entry name" value="ARM repeat"/>
    <property type="match status" value="1"/>
</dbReference>
<dbReference type="GO" id="GO:0006749">
    <property type="term" value="P:glutathione metabolic process"/>
    <property type="evidence" value="ECO:0007669"/>
    <property type="project" value="TreeGrafter"/>
</dbReference>
<dbReference type="Gene3D" id="3.40.30.10">
    <property type="entry name" value="Glutaredoxin"/>
    <property type="match status" value="1"/>
</dbReference>
<dbReference type="InterPro" id="IPR040079">
    <property type="entry name" value="Glutathione_S-Trfase"/>
</dbReference>
<dbReference type="PANTHER" id="PTHR11571:SF261">
    <property type="entry name" value="GLUTATHIONE S-TRANSFERASE GST-36-RELATED"/>
    <property type="match status" value="1"/>
</dbReference>
<dbReference type="InterPro" id="IPR050213">
    <property type="entry name" value="GST_superfamily"/>
</dbReference>
<dbReference type="SMART" id="SM00185">
    <property type="entry name" value="ARM"/>
    <property type="match status" value="6"/>
</dbReference>
<dbReference type="GO" id="GO:0004364">
    <property type="term" value="F:glutathione transferase activity"/>
    <property type="evidence" value="ECO:0007669"/>
    <property type="project" value="TreeGrafter"/>
</dbReference>
<dbReference type="SUPFAM" id="SSF52833">
    <property type="entry name" value="Thioredoxin-like"/>
    <property type="match status" value="1"/>
</dbReference>
<dbReference type="InterPro" id="IPR010987">
    <property type="entry name" value="Glutathione-S-Trfase_C-like"/>
</dbReference>
<organism evidence="5">
    <name type="scientific">Anisakis simplex</name>
    <name type="common">Herring worm</name>
    <dbReference type="NCBI Taxonomy" id="6269"/>
    <lineage>
        <taxon>Eukaryota</taxon>
        <taxon>Metazoa</taxon>
        <taxon>Ecdysozoa</taxon>
        <taxon>Nematoda</taxon>
        <taxon>Chromadorea</taxon>
        <taxon>Rhabditida</taxon>
        <taxon>Spirurina</taxon>
        <taxon>Ascaridomorpha</taxon>
        <taxon>Ascaridoidea</taxon>
        <taxon>Anisakidae</taxon>
        <taxon>Anisakis</taxon>
        <taxon>Anisakis simplex complex</taxon>
    </lineage>
</organism>
<dbReference type="Gene3D" id="1.25.10.10">
    <property type="entry name" value="Leucine-rich Repeat Variant"/>
    <property type="match status" value="1"/>
</dbReference>
<dbReference type="SFLD" id="SFLDG01205">
    <property type="entry name" value="AMPS.1"/>
    <property type="match status" value="1"/>
</dbReference>
<gene>
    <name evidence="3" type="ORF">ASIM_LOCUS14349</name>
</gene>
<evidence type="ECO:0000259" key="1">
    <source>
        <dbReference type="PROSITE" id="PS50404"/>
    </source>
</evidence>
<dbReference type="InterPro" id="IPR000225">
    <property type="entry name" value="Armadillo"/>
</dbReference>
<dbReference type="PROSITE" id="PS50405">
    <property type="entry name" value="GST_CTER"/>
    <property type="match status" value="1"/>
</dbReference>
<reference evidence="3 4" key="2">
    <citation type="submission" date="2018-11" db="EMBL/GenBank/DDBJ databases">
        <authorList>
            <consortium name="Pathogen Informatics"/>
        </authorList>
    </citation>
    <scope>NUCLEOTIDE SEQUENCE [LARGE SCALE GENOMIC DNA]</scope>
</reference>
<dbReference type="CDD" id="cd03192">
    <property type="entry name" value="GST_C_Sigma_like"/>
    <property type="match status" value="1"/>
</dbReference>
<evidence type="ECO:0000313" key="5">
    <source>
        <dbReference type="WBParaSite" id="ASIM_0001493901-mRNA-1"/>
    </source>
</evidence>
<dbReference type="SFLD" id="SFLDS00019">
    <property type="entry name" value="Glutathione_Transferase_(cytos"/>
    <property type="match status" value="1"/>
</dbReference>
<dbReference type="InterPro" id="IPR004046">
    <property type="entry name" value="GST_C"/>
</dbReference>
<dbReference type="Pfam" id="PF02798">
    <property type="entry name" value="GST_N"/>
    <property type="match status" value="1"/>
</dbReference>
<keyword evidence="4" id="KW-1185">Reference proteome</keyword>
<dbReference type="SUPFAM" id="SSF47616">
    <property type="entry name" value="GST C-terminal domain-like"/>
    <property type="match status" value="1"/>
</dbReference>
<evidence type="ECO:0000313" key="4">
    <source>
        <dbReference type="Proteomes" id="UP000267096"/>
    </source>
</evidence>
<dbReference type="OrthoDB" id="414243at2759"/>
<sequence length="659" mass="74016">MALCEKRLDSTYRSSVYKLYYFTGRGRGEHIRQILRLAGVPFDDIILTPESWPKYRNVHTRLPNATLEHAMLFPEMPLGQVPVLEVDGVRIAQSVAIARFLGHKFRERCSLDKLDGRDDLENAQLDMVADLISDAHNADGIRQWPYVLLRFKKKDKAEFFKRRVQPALAAFAPLIEQFLERNPHGFLIGNKVTWVDVFAAEFFSKFVDFGEEGCLDAHPSILAHIDRIHSLPPIRDHLNNRLPTLWELVSMVLSLYTLLGRGYLVGMFGAEVSSVLQKDGSNLNMKFSANEADNYLKMMSDEHSVIAQACAVEYFRRLLVYDGNAAAKFADTLIKELVRCVRINYGFMQRDAAWALTNLACCPHEYCQKIISFEGVDALVDCARNTDEEVREQAFWAIGNIASDCVICRMAVRQTSALATMINVIHRTQFLHSRYRRNLVWAMAQILRGGSMHIPPAVNMILEMPGLLERLMVLLDDPITVAPALRVIGNIVAGDDDQTQVVLDAAILPKLGQLLKNCKGNVQRKELIWIISNIAAGTPSQIDTLFDSRNGDFVTLIIEAARGDDMGVKKEAGWAVANALTGASVSKTHWLCASNILLVPPLVLRPDMDSSLLERMVYALEIVTRRCTIYLPLFNRCGIIDALSSLLCDGDHIDTATRR</sequence>
<dbReference type="Pfam" id="PF14497">
    <property type="entry name" value="GST_C_3"/>
    <property type="match status" value="1"/>
</dbReference>
<reference evidence="5" key="1">
    <citation type="submission" date="2017-02" db="UniProtKB">
        <authorList>
            <consortium name="WormBaseParasite"/>
        </authorList>
    </citation>
    <scope>IDENTIFICATION</scope>
</reference>
<dbReference type="InterPro" id="IPR036249">
    <property type="entry name" value="Thioredoxin-like_sf"/>
</dbReference>
<dbReference type="PANTHER" id="PTHR11571">
    <property type="entry name" value="GLUTATHIONE S-TRANSFERASE"/>
    <property type="match status" value="1"/>
</dbReference>
<dbReference type="EMBL" id="UYRR01031715">
    <property type="protein sequence ID" value="VDK52129.1"/>
    <property type="molecule type" value="Genomic_DNA"/>
</dbReference>
<dbReference type="InterPro" id="IPR004045">
    <property type="entry name" value="Glutathione_S-Trfase_N"/>
</dbReference>
<dbReference type="Proteomes" id="UP000267096">
    <property type="component" value="Unassembled WGS sequence"/>
</dbReference>
<name>A0A0M3K220_ANISI</name>
<dbReference type="InterPro" id="IPR011989">
    <property type="entry name" value="ARM-like"/>
</dbReference>
<dbReference type="Pfam" id="PF00514">
    <property type="entry name" value="Arm"/>
    <property type="match status" value="1"/>
</dbReference>
<evidence type="ECO:0000313" key="3">
    <source>
        <dbReference type="EMBL" id="VDK52129.1"/>
    </source>
</evidence>
<dbReference type="InterPro" id="IPR036282">
    <property type="entry name" value="Glutathione-S-Trfase_C_sf"/>
</dbReference>
<dbReference type="Gene3D" id="1.20.1050.10">
    <property type="match status" value="1"/>
</dbReference>
<feature type="domain" description="GST N-terminal" evidence="1">
    <location>
        <begin position="15"/>
        <end position="109"/>
    </location>
</feature>
<dbReference type="PROSITE" id="PS50404">
    <property type="entry name" value="GST_NTER"/>
    <property type="match status" value="1"/>
</dbReference>
<dbReference type="AlphaFoldDB" id="A0A0M3K220"/>
<dbReference type="SFLD" id="SFLDG00363">
    <property type="entry name" value="AMPS_(cytGST):_Alpha-__Mu-__Pi"/>
    <property type="match status" value="1"/>
</dbReference>